<organism evidence="6">
    <name type="scientific">Thiothrix fructosivorans</name>
    <dbReference type="NCBI Taxonomy" id="111770"/>
    <lineage>
        <taxon>Bacteria</taxon>
        <taxon>Pseudomonadati</taxon>
        <taxon>Pseudomonadota</taxon>
        <taxon>Gammaproteobacteria</taxon>
        <taxon>Thiotrichales</taxon>
        <taxon>Thiotrichaceae</taxon>
        <taxon>Thiothrix</taxon>
    </lineage>
</organism>
<keyword evidence="4" id="KW-0472">Membrane</keyword>
<keyword evidence="2" id="KW-0812">Transmembrane</keyword>
<evidence type="ECO:0000259" key="5">
    <source>
        <dbReference type="Pfam" id="PF00916"/>
    </source>
</evidence>
<accession>A0A8B0SP28</accession>
<evidence type="ECO:0000256" key="1">
    <source>
        <dbReference type="ARBA" id="ARBA00004141"/>
    </source>
</evidence>
<evidence type="ECO:0000256" key="3">
    <source>
        <dbReference type="ARBA" id="ARBA00022989"/>
    </source>
</evidence>
<evidence type="ECO:0000256" key="4">
    <source>
        <dbReference type="ARBA" id="ARBA00023136"/>
    </source>
</evidence>
<gene>
    <name evidence="6" type="ORF">J1836_000045</name>
</gene>
<dbReference type="GO" id="GO:0016020">
    <property type="term" value="C:membrane"/>
    <property type="evidence" value="ECO:0007669"/>
    <property type="project" value="UniProtKB-SubCell"/>
</dbReference>
<reference evidence="6" key="1">
    <citation type="submission" date="2021-04" db="EMBL/GenBank/DDBJ databases">
        <title>Complete Genome and methylome analysis of Thiothrix fructosivorans ATCC 49748.</title>
        <authorList>
            <person name="Fomenkov A."/>
            <person name="Sun L."/>
            <person name="Vincze T."/>
            <person name="Grabovich M.Y."/>
            <person name="Roberts R.J."/>
        </authorList>
    </citation>
    <scope>NUCLEOTIDE SEQUENCE</scope>
    <source>
        <strain evidence="6">ATCC 49748</strain>
    </source>
</reference>
<comment type="subcellular location">
    <subcellularLocation>
        <location evidence="1">Membrane</location>
        <topology evidence="1">Multi-pass membrane protein</topology>
    </subcellularLocation>
</comment>
<sequence length="46" mass="5048">MYWARLIQSCRVVFSGYVSTGSFNRTGVNYESGAKTPMAAVFAGYC</sequence>
<protein>
    <recommendedName>
        <fullName evidence="5">SLC26A/SulP transporter domain-containing protein</fullName>
    </recommendedName>
</protein>
<name>A0A8B0SP28_9GAMM</name>
<feature type="domain" description="SLC26A/SulP transporter" evidence="5">
    <location>
        <begin position="13"/>
        <end position="45"/>
    </location>
</feature>
<keyword evidence="3" id="KW-1133">Transmembrane helix</keyword>
<dbReference type="InterPro" id="IPR011547">
    <property type="entry name" value="SLC26A/SulP_dom"/>
</dbReference>
<dbReference type="AlphaFoldDB" id="A0A8B0SP28"/>
<proteinExistence type="predicted"/>
<evidence type="ECO:0000256" key="2">
    <source>
        <dbReference type="ARBA" id="ARBA00022692"/>
    </source>
</evidence>
<dbReference type="Pfam" id="PF00916">
    <property type="entry name" value="Sulfate_transp"/>
    <property type="match status" value="1"/>
</dbReference>
<dbReference type="EMBL" id="CP072748">
    <property type="protein sequence ID" value="QTX12684.1"/>
    <property type="molecule type" value="Genomic_DNA"/>
</dbReference>
<evidence type="ECO:0000313" key="6">
    <source>
        <dbReference type="EMBL" id="QTX12684.1"/>
    </source>
</evidence>